<dbReference type="EMBL" id="CAJNRF010013739">
    <property type="protein sequence ID" value="CAF2151626.1"/>
    <property type="molecule type" value="Genomic_DNA"/>
</dbReference>
<accession>A0A816Y1T4</accession>
<comment type="caution">
    <text evidence="1">The sequence shown here is derived from an EMBL/GenBank/DDBJ whole genome shotgun (WGS) entry which is preliminary data.</text>
</comment>
<sequence length="284" mass="32328">MDGDSVIKKFKDIVSHLPVTKPLKQQLEALLNQYNEDDSNALPMLILETHDLLRKNNTNPTKSIKQTEASALIKSTSKTVNEMANQQLLNEIFDNFEFFLVEEISNDNYLSKFDVTQENQGTSEPIDKQNHVLQKQISALESRVSSLEDLENNGNIIKMGNIAAKLRNKLVRFIKPNLSYRAARDEYIALIQSEDRYQQLSSFIREHDANLSVSDLARQIKALLSVRVSKAHEEVPMSESEVDMVLYDYAAQCDEYTKQAASTVVRFLKILSEYLSEPLIVNLA</sequence>
<evidence type="ECO:0000313" key="2">
    <source>
        <dbReference type="Proteomes" id="UP000663856"/>
    </source>
</evidence>
<proteinExistence type="predicted"/>
<dbReference type="AlphaFoldDB" id="A0A816Y1T4"/>
<reference evidence="1" key="1">
    <citation type="submission" date="2021-02" db="EMBL/GenBank/DDBJ databases">
        <authorList>
            <person name="Nowell W R."/>
        </authorList>
    </citation>
    <scope>NUCLEOTIDE SEQUENCE</scope>
</reference>
<organism evidence="1 2">
    <name type="scientific">Rotaria magnacalcarata</name>
    <dbReference type="NCBI Taxonomy" id="392030"/>
    <lineage>
        <taxon>Eukaryota</taxon>
        <taxon>Metazoa</taxon>
        <taxon>Spiralia</taxon>
        <taxon>Gnathifera</taxon>
        <taxon>Rotifera</taxon>
        <taxon>Eurotatoria</taxon>
        <taxon>Bdelloidea</taxon>
        <taxon>Philodinida</taxon>
        <taxon>Philodinidae</taxon>
        <taxon>Rotaria</taxon>
    </lineage>
</organism>
<evidence type="ECO:0000313" key="1">
    <source>
        <dbReference type="EMBL" id="CAF2151626.1"/>
    </source>
</evidence>
<name>A0A816Y1T4_9BILA</name>
<protein>
    <submittedName>
        <fullName evidence="1">Uncharacterized protein</fullName>
    </submittedName>
</protein>
<gene>
    <name evidence="1" type="ORF">WKI299_LOCUS30420</name>
</gene>
<dbReference type="Proteomes" id="UP000663856">
    <property type="component" value="Unassembled WGS sequence"/>
</dbReference>